<dbReference type="RefSeq" id="WP_038567424.1">
    <property type="nucleotide sequence ID" value="NZ_CP008889.1"/>
</dbReference>
<accession>A0A075JDN0</accession>
<dbReference type="AlphaFoldDB" id="A0A075JDN0"/>
<keyword evidence="2" id="KW-1133">Transmembrane helix</keyword>
<evidence type="ECO:0000256" key="2">
    <source>
        <dbReference type="SAM" id="Phobius"/>
    </source>
</evidence>
<sequence>MPELSSTPTESREQASQPGRSDASTVEGGQASPTGRVNTGPGRMLVAVYGLFALAATGRSIMQIAQSFDKAPVPYLLSALAAIIYIVATVALARGNHASVRLARATITFELAGVLIVGLWSVLQPSAFHDKTVWSHFGQGYGFVPLILPIVGLWWLRRNATR</sequence>
<proteinExistence type="predicted"/>
<dbReference type="HOGENOM" id="CLU_122776_1_0_11"/>
<feature type="transmembrane region" description="Helical" evidence="2">
    <location>
        <begin position="105"/>
        <end position="123"/>
    </location>
</feature>
<keyword evidence="2" id="KW-0812">Transmembrane</keyword>
<keyword evidence="2" id="KW-0472">Membrane</keyword>
<protein>
    <submittedName>
        <fullName evidence="3">Membrane protein</fullName>
    </submittedName>
</protein>
<dbReference type="GeneID" id="41840546"/>
<name>A0A075JDN0_9MICO</name>
<dbReference type="KEGG" id="dni:HX89_04995"/>
<reference evidence="3 4" key="1">
    <citation type="submission" date="2014-07" db="EMBL/GenBank/DDBJ databases">
        <title>Genome Sequencing of Dermacoccus nishinomiyaensis.</title>
        <authorList>
            <person name="Hong K.W."/>
            <person name="Chan K.G."/>
        </authorList>
    </citation>
    <scope>NUCLEOTIDE SEQUENCE [LARGE SCALE GENOMIC DNA]</scope>
    <source>
        <strain evidence="3 4">M25</strain>
    </source>
</reference>
<feature type="transmembrane region" description="Helical" evidence="2">
    <location>
        <begin position="44"/>
        <end position="62"/>
    </location>
</feature>
<feature type="region of interest" description="Disordered" evidence="1">
    <location>
        <begin position="1"/>
        <end position="38"/>
    </location>
</feature>
<feature type="transmembrane region" description="Helical" evidence="2">
    <location>
        <begin position="74"/>
        <end position="93"/>
    </location>
</feature>
<dbReference type="eggNOG" id="ENOG5032RMD">
    <property type="taxonomic scope" value="Bacteria"/>
</dbReference>
<gene>
    <name evidence="3" type="ORF">HX89_04995</name>
</gene>
<organism evidence="3 4">
    <name type="scientific">Dermacoccus nishinomiyaensis</name>
    <dbReference type="NCBI Taxonomy" id="1274"/>
    <lineage>
        <taxon>Bacteria</taxon>
        <taxon>Bacillati</taxon>
        <taxon>Actinomycetota</taxon>
        <taxon>Actinomycetes</taxon>
        <taxon>Micrococcales</taxon>
        <taxon>Dermacoccaceae</taxon>
        <taxon>Dermacoccus</taxon>
    </lineage>
</organism>
<feature type="transmembrane region" description="Helical" evidence="2">
    <location>
        <begin position="138"/>
        <end position="156"/>
    </location>
</feature>
<evidence type="ECO:0000256" key="1">
    <source>
        <dbReference type="SAM" id="MobiDB-lite"/>
    </source>
</evidence>
<dbReference type="Proteomes" id="UP000027986">
    <property type="component" value="Chromosome"/>
</dbReference>
<feature type="compositionally biased region" description="Polar residues" evidence="1">
    <location>
        <begin position="1"/>
        <end position="24"/>
    </location>
</feature>
<evidence type="ECO:0000313" key="4">
    <source>
        <dbReference type="Proteomes" id="UP000027986"/>
    </source>
</evidence>
<evidence type="ECO:0000313" key="3">
    <source>
        <dbReference type="EMBL" id="AIF40411.1"/>
    </source>
</evidence>
<keyword evidence="4" id="KW-1185">Reference proteome</keyword>
<dbReference type="EMBL" id="CP008889">
    <property type="protein sequence ID" value="AIF40411.1"/>
    <property type="molecule type" value="Genomic_DNA"/>
</dbReference>